<dbReference type="EMBL" id="AGNL01017679">
    <property type="protein sequence ID" value="EJK64069.1"/>
    <property type="molecule type" value="Genomic_DNA"/>
</dbReference>
<sequence length="326" mass="34298">AAGLDGTLGTASSVRPEERAELVDRVACVLAGIHGGAGRDDCHDEDDDDEDSSDGEARPCVEKEYTIINFPNGDLFSGNVDRETGELVYGRMTCPIEMETYEGPFSDGTRHGDGATCSKMDGSAKFLGRYHKGQMRSGTLVVAGESGYTYTGTFRNGEFHGSGTIASRDGSIYQGQFEKGAYHGVGVLRTASAGGESANSPTASSTASGPSRTATAPTSPAGGPPGSRAGGTERLPNGDVFEGSYDADGERDRGTLRKRDCRVVSAKDGAWRGETLLEGSDMRIVYRNGHVYCGDHSNSLPHGEFFLSFPADTVLINPTISPSAAR</sequence>
<dbReference type="AlphaFoldDB" id="K0SGF0"/>
<gene>
    <name evidence="3" type="ORF">THAOC_15232</name>
</gene>
<evidence type="ECO:0008006" key="5">
    <source>
        <dbReference type="Google" id="ProtNLM"/>
    </source>
</evidence>
<dbReference type="PANTHER" id="PTHR23084:SF263">
    <property type="entry name" value="MORN REPEAT-CONTAINING PROTEIN 1"/>
    <property type="match status" value="1"/>
</dbReference>
<keyword evidence="1" id="KW-0677">Repeat</keyword>
<dbReference type="SUPFAM" id="SSF82185">
    <property type="entry name" value="Histone H3 K4-specific methyltransferase SET7/9 N-terminal domain"/>
    <property type="match status" value="1"/>
</dbReference>
<evidence type="ECO:0000256" key="1">
    <source>
        <dbReference type="ARBA" id="ARBA00022737"/>
    </source>
</evidence>
<dbReference type="Gene3D" id="2.20.110.10">
    <property type="entry name" value="Histone H3 K4-specific methyltransferase SET7/9 N-terminal domain"/>
    <property type="match status" value="1"/>
</dbReference>
<keyword evidence="4" id="KW-1185">Reference proteome</keyword>
<organism evidence="3 4">
    <name type="scientific">Thalassiosira oceanica</name>
    <name type="common">Marine diatom</name>
    <dbReference type="NCBI Taxonomy" id="159749"/>
    <lineage>
        <taxon>Eukaryota</taxon>
        <taxon>Sar</taxon>
        <taxon>Stramenopiles</taxon>
        <taxon>Ochrophyta</taxon>
        <taxon>Bacillariophyta</taxon>
        <taxon>Coscinodiscophyceae</taxon>
        <taxon>Thalassiosirophycidae</taxon>
        <taxon>Thalassiosirales</taxon>
        <taxon>Thalassiosiraceae</taxon>
        <taxon>Thalassiosira</taxon>
    </lineage>
</organism>
<name>K0SGF0_THAOC</name>
<dbReference type="InterPro" id="IPR003409">
    <property type="entry name" value="MORN"/>
</dbReference>
<accession>K0SGF0</accession>
<feature type="compositionally biased region" description="Low complexity" evidence="2">
    <location>
        <begin position="201"/>
        <end position="223"/>
    </location>
</feature>
<dbReference type="OrthoDB" id="187215at2759"/>
<proteinExistence type="predicted"/>
<feature type="region of interest" description="Disordered" evidence="2">
    <location>
        <begin position="193"/>
        <end position="252"/>
    </location>
</feature>
<dbReference type="Pfam" id="PF02493">
    <property type="entry name" value="MORN"/>
    <property type="match status" value="2"/>
</dbReference>
<evidence type="ECO:0000313" key="3">
    <source>
        <dbReference type="EMBL" id="EJK64069.1"/>
    </source>
</evidence>
<feature type="non-terminal residue" evidence="3">
    <location>
        <position position="1"/>
    </location>
</feature>
<protein>
    <recommendedName>
        <fullName evidence="5">MORN repeat-containing protein 5</fullName>
    </recommendedName>
</protein>
<dbReference type="PANTHER" id="PTHR23084">
    <property type="entry name" value="PHOSPHATIDYLINOSITOL-4-PHOSPHATE 5-KINASE RELATED"/>
    <property type="match status" value="1"/>
</dbReference>
<comment type="caution">
    <text evidence="3">The sequence shown here is derived from an EMBL/GenBank/DDBJ whole genome shotgun (WGS) entry which is preliminary data.</text>
</comment>
<evidence type="ECO:0000313" key="4">
    <source>
        <dbReference type="Proteomes" id="UP000266841"/>
    </source>
</evidence>
<feature type="compositionally biased region" description="Acidic residues" evidence="2">
    <location>
        <begin position="43"/>
        <end position="54"/>
    </location>
</feature>
<reference evidence="3 4" key="1">
    <citation type="journal article" date="2012" name="Genome Biol.">
        <title>Genome and low-iron response of an oceanic diatom adapted to chronic iron limitation.</title>
        <authorList>
            <person name="Lommer M."/>
            <person name="Specht M."/>
            <person name="Roy A.S."/>
            <person name="Kraemer L."/>
            <person name="Andreson R."/>
            <person name="Gutowska M.A."/>
            <person name="Wolf J."/>
            <person name="Bergner S.V."/>
            <person name="Schilhabel M.B."/>
            <person name="Klostermeier U.C."/>
            <person name="Beiko R.G."/>
            <person name="Rosenstiel P."/>
            <person name="Hippler M."/>
            <person name="Laroche J."/>
        </authorList>
    </citation>
    <scope>NUCLEOTIDE SEQUENCE [LARGE SCALE GENOMIC DNA]</scope>
    <source>
        <strain evidence="3 4">CCMP1005</strain>
    </source>
</reference>
<feature type="region of interest" description="Disordered" evidence="2">
    <location>
        <begin position="34"/>
        <end position="58"/>
    </location>
</feature>
<dbReference type="Proteomes" id="UP000266841">
    <property type="component" value="Unassembled WGS sequence"/>
</dbReference>
<dbReference type="SMART" id="SM00698">
    <property type="entry name" value="MORN"/>
    <property type="match status" value="3"/>
</dbReference>
<evidence type="ECO:0000256" key="2">
    <source>
        <dbReference type="SAM" id="MobiDB-lite"/>
    </source>
</evidence>